<reference evidence="2" key="1">
    <citation type="journal article" date="2015" name="Nature">
        <title>Complex archaea that bridge the gap between prokaryotes and eukaryotes.</title>
        <authorList>
            <person name="Spang A."/>
            <person name="Saw J.H."/>
            <person name="Jorgensen S.L."/>
            <person name="Zaremba-Niedzwiedzka K."/>
            <person name="Martijn J."/>
            <person name="Lind A.E."/>
            <person name="van Eijk R."/>
            <person name="Schleper C."/>
            <person name="Guy L."/>
            <person name="Ettema T.J."/>
        </authorList>
    </citation>
    <scope>NUCLEOTIDE SEQUENCE</scope>
</reference>
<proteinExistence type="predicted"/>
<feature type="transmembrane region" description="Helical" evidence="1">
    <location>
        <begin position="77"/>
        <end position="99"/>
    </location>
</feature>
<dbReference type="AlphaFoldDB" id="A0A0F9E4F2"/>
<gene>
    <name evidence="2" type="ORF">LCGC14_2120530</name>
</gene>
<sequence length="144" mass="15752">MVEVNFKGIAIASLLVGIFVFALLSFGNQIAIDNNVPNILLEEEQFNRTFRNLDSNLSEAIKDINASRGEFFKDIPIIGEITIILSSIVAVGRVFTVVVRNLYSLTLGLIAETLGISPIVMGILSSIILVSIILLIWRVYRSGG</sequence>
<organism evidence="2">
    <name type="scientific">marine sediment metagenome</name>
    <dbReference type="NCBI Taxonomy" id="412755"/>
    <lineage>
        <taxon>unclassified sequences</taxon>
        <taxon>metagenomes</taxon>
        <taxon>ecological metagenomes</taxon>
    </lineage>
</organism>
<keyword evidence="1" id="KW-1133">Transmembrane helix</keyword>
<name>A0A0F9E4F2_9ZZZZ</name>
<feature type="transmembrane region" description="Helical" evidence="1">
    <location>
        <begin position="119"/>
        <end position="140"/>
    </location>
</feature>
<evidence type="ECO:0000313" key="2">
    <source>
        <dbReference type="EMBL" id="KKL68884.1"/>
    </source>
</evidence>
<feature type="transmembrane region" description="Helical" evidence="1">
    <location>
        <begin position="6"/>
        <end position="26"/>
    </location>
</feature>
<dbReference type="EMBL" id="LAZR01026394">
    <property type="protein sequence ID" value="KKL68884.1"/>
    <property type="molecule type" value="Genomic_DNA"/>
</dbReference>
<keyword evidence="1" id="KW-0472">Membrane</keyword>
<comment type="caution">
    <text evidence="2">The sequence shown here is derived from an EMBL/GenBank/DDBJ whole genome shotgun (WGS) entry which is preliminary data.</text>
</comment>
<protein>
    <submittedName>
        <fullName evidence="2">Uncharacterized protein</fullName>
    </submittedName>
</protein>
<evidence type="ECO:0000256" key="1">
    <source>
        <dbReference type="SAM" id="Phobius"/>
    </source>
</evidence>
<keyword evidence="1" id="KW-0812">Transmembrane</keyword>
<accession>A0A0F9E4F2</accession>